<keyword evidence="2 7" id="KW-0032">Aminotransferase</keyword>
<feature type="binding site" evidence="7">
    <location>
        <begin position="319"/>
        <end position="320"/>
    </location>
    <ligand>
        <name>pyridoxal 5'-phosphate</name>
        <dbReference type="ChEBI" id="CHEBI:597326"/>
    </ligand>
</feature>
<keyword evidence="3 7" id="KW-0808">Transferase</keyword>
<organism evidence="9 10">
    <name type="scientific">Prochlorococcus marinus str. PAC1</name>
    <dbReference type="NCBI Taxonomy" id="59924"/>
    <lineage>
        <taxon>Bacteria</taxon>
        <taxon>Bacillati</taxon>
        <taxon>Cyanobacteriota</taxon>
        <taxon>Cyanophyceae</taxon>
        <taxon>Synechococcales</taxon>
        <taxon>Prochlorococcaceae</taxon>
        <taxon>Prochlorococcus</taxon>
    </lineage>
</organism>
<evidence type="ECO:0000256" key="2">
    <source>
        <dbReference type="ARBA" id="ARBA00022576"/>
    </source>
</evidence>
<comment type="subunit">
    <text evidence="7">Homodimer.</text>
</comment>
<evidence type="ECO:0000256" key="5">
    <source>
        <dbReference type="ARBA" id="ARBA00022756"/>
    </source>
</evidence>
<dbReference type="HAMAP" id="MF_00834">
    <property type="entry name" value="BioA"/>
    <property type="match status" value="1"/>
</dbReference>
<feature type="binding site" evidence="7">
    <location>
        <position position="284"/>
    </location>
    <ligand>
        <name>substrate</name>
    </ligand>
</feature>
<feature type="region of interest" description="Disordered" evidence="8">
    <location>
        <begin position="1"/>
        <end position="24"/>
    </location>
</feature>
<dbReference type="EMBL" id="JNAX01000010">
    <property type="protein sequence ID" value="KGG20986.1"/>
    <property type="molecule type" value="Genomic_DNA"/>
</dbReference>
<dbReference type="GO" id="GO:0004015">
    <property type="term" value="F:adenosylmethionine-8-amino-7-oxononanoate transaminase activity"/>
    <property type="evidence" value="ECO:0007669"/>
    <property type="project" value="UniProtKB-UniRule"/>
</dbReference>
<evidence type="ECO:0000313" key="9">
    <source>
        <dbReference type="EMBL" id="KGG20986.1"/>
    </source>
</evidence>
<keyword evidence="6 7" id="KW-0663">Pyridoxal phosphate</keyword>
<evidence type="ECO:0000256" key="7">
    <source>
        <dbReference type="HAMAP-Rule" id="MF_00834"/>
    </source>
</evidence>
<feature type="binding site" evidence="7">
    <location>
        <position position="154"/>
    </location>
    <ligand>
        <name>substrate</name>
    </ligand>
</feature>
<dbReference type="InterPro" id="IPR015421">
    <property type="entry name" value="PyrdxlP-dep_Trfase_major"/>
</dbReference>
<comment type="caution">
    <text evidence="9">The sequence shown here is derived from an EMBL/GenBank/DDBJ whole genome shotgun (WGS) entry which is preliminary data.</text>
</comment>
<evidence type="ECO:0000256" key="8">
    <source>
        <dbReference type="SAM" id="MobiDB-lite"/>
    </source>
</evidence>
<feature type="binding site" evidence="7">
    <location>
        <position position="318"/>
    </location>
    <ligand>
        <name>substrate</name>
    </ligand>
</feature>
<keyword evidence="4 7" id="KW-0949">S-adenosyl-L-methionine</keyword>
<keyword evidence="7" id="KW-0963">Cytoplasm</keyword>
<evidence type="ECO:0000256" key="3">
    <source>
        <dbReference type="ARBA" id="ARBA00022679"/>
    </source>
</evidence>
<dbReference type="Gene3D" id="3.90.1150.10">
    <property type="entry name" value="Aspartate Aminotransferase, domain 1"/>
    <property type="match status" value="1"/>
</dbReference>
<dbReference type="PANTHER" id="PTHR42684">
    <property type="entry name" value="ADENOSYLMETHIONINE-8-AMINO-7-OXONONANOATE AMINOTRANSFERASE"/>
    <property type="match status" value="1"/>
</dbReference>
<dbReference type="PROSITE" id="PS00600">
    <property type="entry name" value="AA_TRANSFER_CLASS_3"/>
    <property type="match status" value="1"/>
</dbReference>
<comment type="subcellular location">
    <subcellularLocation>
        <location evidence="7">Cytoplasm</location>
    </subcellularLocation>
</comment>
<dbReference type="Pfam" id="PF00202">
    <property type="entry name" value="Aminotran_3"/>
    <property type="match status" value="1"/>
</dbReference>
<comment type="pathway">
    <text evidence="7">Cofactor biosynthesis; biotin biosynthesis; 7,8-diaminononanoate from 8-amino-7-oxononanoate (SAM route): step 1/1.</text>
</comment>
<dbReference type="Gene3D" id="3.40.640.10">
    <property type="entry name" value="Type I PLP-dependent aspartate aminotransferase-like (Major domain)"/>
    <property type="match status" value="1"/>
</dbReference>
<dbReference type="InterPro" id="IPR015422">
    <property type="entry name" value="PyrdxlP-dep_Trfase_small"/>
</dbReference>
<protein>
    <recommendedName>
        <fullName evidence="7">Adenosylmethionine-8-amino-7-oxononanoate aminotransferase</fullName>
        <ecNumber evidence="7">2.6.1.62</ecNumber>
    </recommendedName>
    <alternativeName>
        <fullName evidence="7">7,8-diamino-pelargonic acid aminotransferase</fullName>
        <shortName evidence="7">DAPA AT</shortName>
        <shortName evidence="7">DAPA aminotransferase</shortName>
    </alternativeName>
    <alternativeName>
        <fullName evidence="7">7,8-diaminononanoate synthase</fullName>
        <shortName evidence="7">DANS</shortName>
    </alternativeName>
    <alternativeName>
        <fullName evidence="7">Diaminopelargonic acid synthase</fullName>
    </alternativeName>
</protein>
<accession>A0A0A2C3S1</accession>
<dbReference type="InterPro" id="IPR015424">
    <property type="entry name" value="PyrdxlP-dep_Trfase"/>
</dbReference>
<feature type="compositionally biased region" description="Basic and acidic residues" evidence="8">
    <location>
        <begin position="1"/>
        <end position="15"/>
    </location>
</feature>
<dbReference type="AlphaFoldDB" id="A0A0A2C3S1"/>
<name>A0A0A2C3S1_PROMR</name>
<dbReference type="GO" id="GO:0005737">
    <property type="term" value="C:cytoplasm"/>
    <property type="evidence" value="ECO:0007669"/>
    <property type="project" value="UniProtKB-SubCell"/>
</dbReference>
<feature type="site" description="Participates in the substrate recognition with KAPA and in a stacking interaction with the adenine ring of SAM" evidence="7">
    <location>
        <position position="29"/>
    </location>
</feature>
<dbReference type="EC" id="2.6.1.62" evidence="7"/>
<comment type="catalytic activity">
    <reaction evidence="7">
        <text>(8S)-8-amino-7-oxononanoate + S-adenosyl-L-methionine = S-adenosyl-4-methylsulfanyl-2-oxobutanoate + (7R,8S)-7,8-diammoniononanoate</text>
        <dbReference type="Rhea" id="RHEA:16861"/>
        <dbReference type="ChEBI" id="CHEBI:16490"/>
        <dbReference type="ChEBI" id="CHEBI:59789"/>
        <dbReference type="ChEBI" id="CHEBI:149468"/>
        <dbReference type="ChEBI" id="CHEBI:149469"/>
        <dbReference type="EC" id="2.6.1.62"/>
    </reaction>
</comment>
<dbReference type="InterPro" id="IPR049704">
    <property type="entry name" value="Aminotrans_3_PPA_site"/>
</dbReference>
<comment type="similarity">
    <text evidence="7">Belongs to the class-III pyridoxal-phosphate-dependent aminotransferase family. BioA subfamily.</text>
</comment>
<feature type="binding site" evidence="7">
    <location>
        <position position="407"/>
    </location>
    <ligand>
        <name>substrate</name>
    </ligand>
</feature>
<dbReference type="UniPathway" id="UPA00078">
    <property type="reaction ID" value="UER00160"/>
</dbReference>
<feature type="modified residue" description="N6-(pyridoxal phosphate)lysine" evidence="7">
    <location>
        <position position="284"/>
    </location>
</feature>
<evidence type="ECO:0000256" key="6">
    <source>
        <dbReference type="ARBA" id="ARBA00022898"/>
    </source>
</evidence>
<dbReference type="PANTHER" id="PTHR42684:SF3">
    <property type="entry name" value="ADENOSYLMETHIONINE-8-AMINO-7-OXONONANOATE AMINOTRANSFERASE"/>
    <property type="match status" value="1"/>
</dbReference>
<dbReference type="SUPFAM" id="SSF53383">
    <property type="entry name" value="PLP-dependent transferases"/>
    <property type="match status" value="1"/>
</dbReference>
<dbReference type="InterPro" id="IPR005815">
    <property type="entry name" value="BioA"/>
</dbReference>
<proteinExistence type="inferred from homology"/>
<feature type="binding site" evidence="7">
    <location>
        <position position="255"/>
    </location>
    <ligand>
        <name>pyridoxal 5'-phosphate</name>
        <dbReference type="ChEBI" id="CHEBI:597326"/>
    </ligand>
</feature>
<dbReference type="Proteomes" id="UP000030392">
    <property type="component" value="Unassembled WGS sequence"/>
</dbReference>
<sequence length="441" mass="49308">MKQEEKLNLMNEKESSNQTIQNPHIWPPFTQLTSSKPQLLVEKAKGALLLPKDRAPIIDGISSWWVTLHGHANEYIAKAIATQAEQLEQIIFADFTHPQAELLANRLSKLTGLEKLFFSDNGSTAVEVALKMARQWWKNKGDNRSQIIAFEGAYHGDTFGAMAVGERNIFSEPFDQMLFPVSRVPWPETWWGDEDFERREKEVLETLDHLLKTPTIAVIIEPLVQGAGGMRMVRSEFLVEVEKRIRDANSLLITDEVLTGFGRCGELFAFQRAGLKPDLISLSKGLTGGFLPMGVTMSSKRISEGFLGEDPKQTFWHGHSFTANPLGCAAANASLDLLERSPQKYLDFESRHLPHLQKIVKDPRIECPRITGTIAAFNIKVKGNKGYLSSVGKIMKASALRVGVFIRPLGDVVYLMPPLCITDQELEKCYFGIQEGLNAIS</sequence>
<feature type="binding site" evidence="7">
    <location>
        <position position="64"/>
    </location>
    <ligand>
        <name>substrate</name>
    </ligand>
</feature>
<feature type="binding site" evidence="7">
    <location>
        <begin position="122"/>
        <end position="123"/>
    </location>
    <ligand>
        <name>pyridoxal 5'-phosphate</name>
        <dbReference type="ChEBI" id="CHEBI:597326"/>
    </ligand>
</feature>
<keyword evidence="5 7" id="KW-0093">Biotin biosynthesis</keyword>
<evidence type="ECO:0000256" key="4">
    <source>
        <dbReference type="ARBA" id="ARBA00022691"/>
    </source>
</evidence>
<comment type="function">
    <text evidence="7">Catalyzes the transfer of the alpha-amino group from S-adenosyl-L-methionine (SAM) to 7-keto-8-aminopelargonic acid (KAPA) to form 7,8-diaminopelargonic acid (DAPA). It is the only aminotransferase known to utilize SAM as an amino donor.</text>
</comment>
<dbReference type="GO" id="GO:0009102">
    <property type="term" value="P:biotin biosynthetic process"/>
    <property type="evidence" value="ECO:0007669"/>
    <property type="project" value="UniProtKB-UniRule"/>
</dbReference>
<dbReference type="GO" id="GO:0030170">
    <property type="term" value="F:pyridoxal phosphate binding"/>
    <property type="evidence" value="ECO:0007669"/>
    <property type="project" value="UniProtKB-UniRule"/>
</dbReference>
<evidence type="ECO:0000256" key="1">
    <source>
        <dbReference type="ARBA" id="ARBA00001933"/>
    </source>
</evidence>
<dbReference type="GO" id="GO:0004141">
    <property type="term" value="F:dethiobiotin synthase activity"/>
    <property type="evidence" value="ECO:0007669"/>
    <property type="project" value="TreeGrafter"/>
</dbReference>
<comment type="cofactor">
    <cofactor evidence="1 7">
        <name>pyridoxal 5'-phosphate</name>
        <dbReference type="ChEBI" id="CHEBI:597326"/>
    </cofactor>
</comment>
<evidence type="ECO:0000313" key="10">
    <source>
        <dbReference type="Proteomes" id="UP000030392"/>
    </source>
</evidence>
<dbReference type="FunFam" id="3.40.640.10:FF:000004">
    <property type="entry name" value="Acetylornithine aminotransferase"/>
    <property type="match status" value="1"/>
</dbReference>
<dbReference type="InterPro" id="IPR005814">
    <property type="entry name" value="Aminotrans_3"/>
</dbReference>
<dbReference type="NCBIfam" id="TIGR00508">
    <property type="entry name" value="bioA"/>
    <property type="match status" value="1"/>
</dbReference>
<gene>
    <name evidence="7" type="primary">bioA</name>
    <name evidence="9" type="ORF">EV03_0925</name>
</gene>
<dbReference type="CDD" id="cd00610">
    <property type="entry name" value="OAT_like"/>
    <property type="match status" value="1"/>
</dbReference>
<reference evidence="10" key="1">
    <citation type="journal article" date="2014" name="Sci. Data">
        <title>Genomes of diverse isolates of the marine cyanobacterium Prochlorococcus.</title>
        <authorList>
            <person name="Biller S."/>
            <person name="Berube P."/>
            <person name="Thompson J."/>
            <person name="Kelly L."/>
            <person name="Roggensack S."/>
            <person name="Awad L."/>
            <person name="Roache-Johnson K."/>
            <person name="Ding H."/>
            <person name="Giovannoni S.J."/>
            <person name="Moore L.R."/>
            <person name="Chisholm S.W."/>
        </authorList>
    </citation>
    <scope>NUCLEOTIDE SEQUENCE [LARGE SCALE GENOMIC DNA]</scope>
    <source>
        <strain evidence="10">PAC1</strain>
    </source>
</reference>